<name>A0ABN9S329_9DINO</name>
<comment type="caution">
    <text evidence="1">The sequence shown here is derived from an EMBL/GenBank/DDBJ whole genome shotgun (WGS) entry which is preliminary data.</text>
</comment>
<dbReference type="EMBL" id="CAUYUJ010008891">
    <property type="protein sequence ID" value="CAK0825292.1"/>
    <property type="molecule type" value="Genomic_DNA"/>
</dbReference>
<dbReference type="Proteomes" id="UP001189429">
    <property type="component" value="Unassembled WGS sequence"/>
</dbReference>
<sequence length="106" mass="11638">MARATSPPSLASDRVLTSSRVALPIQGSRLLWVSSRREHCSACLKLPTKRHHARFTSVWSGAKFASLCRVQVLIHCLPFGAGPRTFSRVGELTVLVSLVPVQKFLV</sequence>
<gene>
    <name evidence="1" type="ORF">PCOR1329_LOCUS25456</name>
</gene>
<proteinExistence type="predicted"/>
<accession>A0ABN9S329</accession>
<evidence type="ECO:0000313" key="2">
    <source>
        <dbReference type="Proteomes" id="UP001189429"/>
    </source>
</evidence>
<reference evidence="1" key="1">
    <citation type="submission" date="2023-10" db="EMBL/GenBank/DDBJ databases">
        <authorList>
            <person name="Chen Y."/>
            <person name="Shah S."/>
            <person name="Dougan E. K."/>
            <person name="Thang M."/>
            <person name="Chan C."/>
        </authorList>
    </citation>
    <scope>NUCLEOTIDE SEQUENCE [LARGE SCALE GENOMIC DNA]</scope>
</reference>
<evidence type="ECO:0000313" key="1">
    <source>
        <dbReference type="EMBL" id="CAK0825292.1"/>
    </source>
</evidence>
<organism evidence="1 2">
    <name type="scientific">Prorocentrum cordatum</name>
    <dbReference type="NCBI Taxonomy" id="2364126"/>
    <lineage>
        <taxon>Eukaryota</taxon>
        <taxon>Sar</taxon>
        <taxon>Alveolata</taxon>
        <taxon>Dinophyceae</taxon>
        <taxon>Prorocentrales</taxon>
        <taxon>Prorocentraceae</taxon>
        <taxon>Prorocentrum</taxon>
    </lineage>
</organism>
<keyword evidence="2" id="KW-1185">Reference proteome</keyword>
<protein>
    <submittedName>
        <fullName evidence="1">Uncharacterized protein</fullName>
    </submittedName>
</protein>